<comment type="caution">
    <text evidence="11">The sequence shown here is derived from an EMBL/GenBank/DDBJ whole genome shotgun (WGS) entry which is preliminary data.</text>
</comment>
<evidence type="ECO:0000256" key="4">
    <source>
        <dbReference type="ARBA" id="ARBA00012381"/>
    </source>
</evidence>
<dbReference type="InterPro" id="IPR000086">
    <property type="entry name" value="NUDIX_hydrolase_dom"/>
</dbReference>
<dbReference type="RefSeq" id="WP_377573688.1">
    <property type="nucleotide sequence ID" value="NZ_JBHTMP010000039.1"/>
</dbReference>
<dbReference type="Proteomes" id="UP001597260">
    <property type="component" value="Unassembled WGS sequence"/>
</dbReference>
<dbReference type="InterPro" id="IPR049734">
    <property type="entry name" value="NudC-like_C"/>
</dbReference>
<dbReference type="NCBIfam" id="NF001299">
    <property type="entry name" value="PRK00241.1"/>
    <property type="match status" value="1"/>
</dbReference>
<evidence type="ECO:0000256" key="9">
    <source>
        <dbReference type="ARBA" id="ARBA00023679"/>
    </source>
</evidence>
<evidence type="ECO:0000256" key="1">
    <source>
        <dbReference type="ARBA" id="ARBA00001946"/>
    </source>
</evidence>
<evidence type="ECO:0000256" key="6">
    <source>
        <dbReference type="ARBA" id="ARBA00022801"/>
    </source>
</evidence>
<evidence type="ECO:0000259" key="10">
    <source>
        <dbReference type="PROSITE" id="PS51462"/>
    </source>
</evidence>
<accession>A0ABW3YHC8</accession>
<comment type="similarity">
    <text evidence="3">Belongs to the Nudix hydrolase family. NudC subfamily.</text>
</comment>
<dbReference type="InterPro" id="IPR020084">
    <property type="entry name" value="NUDIX_hydrolase_CS"/>
</dbReference>
<organism evidence="11 12">
    <name type="scientific">Micromonospora sonneratiae</name>
    <dbReference type="NCBI Taxonomy" id="1184706"/>
    <lineage>
        <taxon>Bacteria</taxon>
        <taxon>Bacillati</taxon>
        <taxon>Actinomycetota</taxon>
        <taxon>Actinomycetes</taxon>
        <taxon>Micromonosporales</taxon>
        <taxon>Micromonosporaceae</taxon>
        <taxon>Micromonospora</taxon>
    </lineage>
</organism>
<dbReference type="PANTHER" id="PTHR42904:SF6">
    <property type="entry name" value="NAD-CAPPED RNA HYDROLASE NUDT12"/>
    <property type="match status" value="1"/>
</dbReference>
<name>A0ABW3YHC8_9ACTN</name>
<dbReference type="Pfam" id="PF00293">
    <property type="entry name" value="NUDIX"/>
    <property type="match status" value="1"/>
</dbReference>
<reference evidence="12" key="1">
    <citation type="journal article" date="2019" name="Int. J. Syst. Evol. Microbiol.">
        <title>The Global Catalogue of Microorganisms (GCM) 10K type strain sequencing project: providing services to taxonomists for standard genome sequencing and annotation.</title>
        <authorList>
            <consortium name="The Broad Institute Genomics Platform"/>
            <consortium name="The Broad Institute Genome Sequencing Center for Infectious Disease"/>
            <person name="Wu L."/>
            <person name="Ma J."/>
        </authorList>
    </citation>
    <scope>NUCLEOTIDE SEQUENCE [LARGE SCALE GENOMIC DNA]</scope>
    <source>
        <strain evidence="12">JCM 31037</strain>
    </source>
</reference>
<keyword evidence="5" id="KW-0479">Metal-binding</keyword>
<protein>
    <recommendedName>
        <fullName evidence="4">NAD(+) diphosphatase</fullName>
        <ecNumber evidence="4">3.6.1.22</ecNumber>
    </recommendedName>
</protein>
<sequence>MTEERTGAPLARSTLDRAAHRRTDQRWLAEAWRCARVLVVDTSAGGRALVTSAEQQPALVLCDAAVADGQDHAGRLFLGIESDGTPVFAVDAPLPTVPESRAVTLREVGHLLSARDFELFTTAVSLANWHLRHAYSASTGLPARVHEGGWSRMDDGGDQMWPRTDPAMIVLVHDAVAGPDGRCLLGNNAAWRDSVQFRRFSCLAGYVEPGESAEAAVVREVAEEVGLLLDDVEYVGSQPWPYPSSLMLGFLARADSAQPLQLDPNEIARARWFTRREITGLLAGGVVDAGDGLCVQLPTPASIAYSLILRWLTGTGR</sequence>
<dbReference type="PANTHER" id="PTHR42904">
    <property type="entry name" value="NUDIX HYDROLASE, NUDC SUBFAMILY"/>
    <property type="match status" value="1"/>
</dbReference>
<dbReference type="Gene3D" id="3.90.79.10">
    <property type="entry name" value="Nucleoside Triphosphate Pyrophosphohydrolase"/>
    <property type="match status" value="1"/>
</dbReference>
<evidence type="ECO:0000256" key="8">
    <source>
        <dbReference type="ARBA" id="ARBA00023027"/>
    </source>
</evidence>
<dbReference type="InterPro" id="IPR015375">
    <property type="entry name" value="NADH_PPase-like_N"/>
</dbReference>
<evidence type="ECO:0000256" key="5">
    <source>
        <dbReference type="ARBA" id="ARBA00022723"/>
    </source>
</evidence>
<evidence type="ECO:0000256" key="7">
    <source>
        <dbReference type="ARBA" id="ARBA00022842"/>
    </source>
</evidence>
<keyword evidence="6 11" id="KW-0378">Hydrolase</keyword>
<dbReference type="CDD" id="cd03429">
    <property type="entry name" value="NUDIX_NADH_pyrophosphatase_Nudt13"/>
    <property type="match status" value="1"/>
</dbReference>
<dbReference type="SUPFAM" id="SSF55811">
    <property type="entry name" value="Nudix"/>
    <property type="match status" value="1"/>
</dbReference>
<evidence type="ECO:0000313" key="12">
    <source>
        <dbReference type="Proteomes" id="UP001597260"/>
    </source>
</evidence>
<comment type="catalytic activity">
    <reaction evidence="9">
        <text>a 5'-end NAD(+)-phospho-ribonucleoside in mRNA + H2O = a 5'-end phospho-adenosine-phospho-ribonucleoside in mRNA + beta-nicotinamide D-ribonucleotide + 2 H(+)</text>
        <dbReference type="Rhea" id="RHEA:60876"/>
        <dbReference type="Rhea" id="RHEA-COMP:15698"/>
        <dbReference type="Rhea" id="RHEA-COMP:15719"/>
        <dbReference type="ChEBI" id="CHEBI:14649"/>
        <dbReference type="ChEBI" id="CHEBI:15377"/>
        <dbReference type="ChEBI" id="CHEBI:15378"/>
        <dbReference type="ChEBI" id="CHEBI:144029"/>
        <dbReference type="ChEBI" id="CHEBI:144051"/>
    </reaction>
    <physiologicalReaction direction="left-to-right" evidence="9">
        <dbReference type="Rhea" id="RHEA:60877"/>
    </physiologicalReaction>
</comment>
<keyword evidence="7" id="KW-0460">Magnesium</keyword>
<dbReference type="Pfam" id="PF09296">
    <property type="entry name" value="NUDIX-like"/>
    <property type="match status" value="1"/>
</dbReference>
<evidence type="ECO:0000313" key="11">
    <source>
        <dbReference type="EMBL" id="MFD1323917.1"/>
    </source>
</evidence>
<feature type="domain" description="Nudix hydrolase" evidence="10">
    <location>
        <begin position="162"/>
        <end position="295"/>
    </location>
</feature>
<evidence type="ECO:0000256" key="2">
    <source>
        <dbReference type="ARBA" id="ARBA00001947"/>
    </source>
</evidence>
<dbReference type="Gene3D" id="3.90.79.20">
    <property type="match status" value="1"/>
</dbReference>
<comment type="cofactor">
    <cofactor evidence="1">
        <name>Mg(2+)</name>
        <dbReference type="ChEBI" id="CHEBI:18420"/>
    </cofactor>
</comment>
<keyword evidence="12" id="KW-1185">Reference proteome</keyword>
<dbReference type="PROSITE" id="PS00893">
    <property type="entry name" value="NUDIX_BOX"/>
    <property type="match status" value="1"/>
</dbReference>
<dbReference type="GO" id="GO:0016787">
    <property type="term" value="F:hydrolase activity"/>
    <property type="evidence" value="ECO:0007669"/>
    <property type="project" value="UniProtKB-KW"/>
</dbReference>
<dbReference type="InterPro" id="IPR050241">
    <property type="entry name" value="NAD-cap_RNA_hydrolase_NudC"/>
</dbReference>
<gene>
    <name evidence="11" type="primary">nudC</name>
    <name evidence="11" type="ORF">ACFQ4H_22770</name>
</gene>
<dbReference type="InterPro" id="IPR015797">
    <property type="entry name" value="NUDIX_hydrolase-like_dom_sf"/>
</dbReference>
<comment type="cofactor">
    <cofactor evidence="2">
        <name>Zn(2+)</name>
        <dbReference type="ChEBI" id="CHEBI:29105"/>
    </cofactor>
</comment>
<proteinExistence type="inferred from homology"/>
<keyword evidence="8" id="KW-0520">NAD</keyword>
<dbReference type="EMBL" id="JBHTMP010000039">
    <property type="protein sequence ID" value="MFD1323917.1"/>
    <property type="molecule type" value="Genomic_DNA"/>
</dbReference>
<evidence type="ECO:0000256" key="3">
    <source>
        <dbReference type="ARBA" id="ARBA00009595"/>
    </source>
</evidence>
<dbReference type="PROSITE" id="PS51462">
    <property type="entry name" value="NUDIX"/>
    <property type="match status" value="1"/>
</dbReference>
<dbReference type="EC" id="3.6.1.22" evidence="4"/>